<protein>
    <submittedName>
        <fullName evidence="2">Flagellar hook-basal body complex protein FliE</fullName>
    </submittedName>
</protein>
<evidence type="ECO:0000313" key="2">
    <source>
        <dbReference type="EMBL" id="VFP81341.1"/>
    </source>
</evidence>
<proteinExistence type="predicted"/>
<gene>
    <name evidence="2" type="primary">fliE</name>
    <name evidence="2" type="ORF">BUCICURV3402_044</name>
</gene>
<keyword evidence="2" id="KW-0969">Cilium</keyword>
<keyword evidence="2" id="KW-0966">Cell projection</keyword>
<dbReference type="InterPro" id="IPR001624">
    <property type="entry name" value="FliE"/>
</dbReference>
<dbReference type="RefSeq" id="WP_154029108.1">
    <property type="nucleotide sequence ID" value="NZ_LR217710.1"/>
</dbReference>
<dbReference type="Pfam" id="PF02049">
    <property type="entry name" value="FliE"/>
    <property type="match status" value="1"/>
</dbReference>
<dbReference type="Proteomes" id="UP000294344">
    <property type="component" value="Chromosome"/>
</dbReference>
<evidence type="ECO:0000313" key="3">
    <source>
        <dbReference type="Proteomes" id="UP000294344"/>
    </source>
</evidence>
<keyword evidence="1" id="KW-0975">Bacterial flagellum</keyword>
<dbReference type="GO" id="GO:0071973">
    <property type="term" value="P:bacterial-type flagellum-dependent cell motility"/>
    <property type="evidence" value="ECO:0007669"/>
    <property type="project" value="InterPro"/>
</dbReference>
<sequence>MKINHIQKKIIKFLEPIKIENKKKNKKFIKIFNNILKKPVYIKNNIQKKNNKIISNKEVNIKETELKKKQIDILIQINNKIIKTYEEIMNMPV</sequence>
<name>A0A451D661_9GAMM</name>
<evidence type="ECO:0000256" key="1">
    <source>
        <dbReference type="ARBA" id="ARBA00023143"/>
    </source>
</evidence>
<reference evidence="2 3" key="1">
    <citation type="submission" date="2019-02" db="EMBL/GenBank/DDBJ databases">
        <authorList>
            <person name="Manzano-Marin A."/>
            <person name="Manzano-Marin A."/>
        </authorList>
    </citation>
    <scope>NUCLEOTIDE SEQUENCE [LARGE SCALE GENOMIC DNA]</scope>
    <source>
        <strain evidence="2 3">BuCicurvipes</strain>
    </source>
</reference>
<dbReference type="GO" id="GO:0005198">
    <property type="term" value="F:structural molecule activity"/>
    <property type="evidence" value="ECO:0007669"/>
    <property type="project" value="InterPro"/>
</dbReference>
<accession>A0A451D661</accession>
<dbReference type="GO" id="GO:0009288">
    <property type="term" value="C:bacterial-type flagellum"/>
    <property type="evidence" value="ECO:0007669"/>
    <property type="project" value="InterPro"/>
</dbReference>
<dbReference type="EMBL" id="LR217710">
    <property type="protein sequence ID" value="VFP81341.1"/>
    <property type="molecule type" value="Genomic_DNA"/>
</dbReference>
<organism evidence="2 3">
    <name type="scientific">Buchnera aphidicola</name>
    <name type="common">Cinara curvipes</name>
    <dbReference type="NCBI Taxonomy" id="2518975"/>
    <lineage>
        <taxon>Bacteria</taxon>
        <taxon>Pseudomonadati</taxon>
        <taxon>Pseudomonadota</taxon>
        <taxon>Gammaproteobacteria</taxon>
        <taxon>Enterobacterales</taxon>
        <taxon>Erwiniaceae</taxon>
        <taxon>Buchnera</taxon>
    </lineage>
</organism>
<dbReference type="GO" id="GO:0003774">
    <property type="term" value="F:cytoskeletal motor activity"/>
    <property type="evidence" value="ECO:0007669"/>
    <property type="project" value="InterPro"/>
</dbReference>
<dbReference type="AlphaFoldDB" id="A0A451D661"/>
<keyword evidence="2" id="KW-0282">Flagellum</keyword>